<organism evidence="1 2">
    <name type="scientific">Drosophila mauritiana</name>
    <name type="common">Fruit fly</name>
    <dbReference type="NCBI Taxonomy" id="7226"/>
    <lineage>
        <taxon>Eukaryota</taxon>
        <taxon>Metazoa</taxon>
        <taxon>Ecdysozoa</taxon>
        <taxon>Arthropoda</taxon>
        <taxon>Hexapoda</taxon>
        <taxon>Insecta</taxon>
        <taxon>Pterygota</taxon>
        <taxon>Neoptera</taxon>
        <taxon>Endopterygota</taxon>
        <taxon>Diptera</taxon>
        <taxon>Brachycera</taxon>
        <taxon>Muscomorpha</taxon>
        <taxon>Ephydroidea</taxon>
        <taxon>Drosophilidae</taxon>
        <taxon>Drosophila</taxon>
        <taxon>Sophophora</taxon>
    </lineage>
</organism>
<keyword evidence="1" id="KW-1185">Reference proteome</keyword>
<dbReference type="Proteomes" id="UP000515162">
    <property type="component" value="Chromosome 3R"/>
</dbReference>
<name>A0A6P8K5W8_DROMA</name>
<dbReference type="AlphaFoldDB" id="A0A6P8K5W8"/>
<evidence type="ECO:0000313" key="1">
    <source>
        <dbReference type="Proteomes" id="UP000515162"/>
    </source>
</evidence>
<accession>A0A6P8K5W8</accession>
<dbReference type="RefSeq" id="XP_033164213.1">
    <property type="nucleotide sequence ID" value="XM_033308322.1"/>
</dbReference>
<gene>
    <name evidence="2" type="primary">LOC117143577</name>
</gene>
<reference evidence="2" key="1">
    <citation type="submission" date="2025-08" db="UniProtKB">
        <authorList>
            <consortium name="RefSeq"/>
        </authorList>
    </citation>
    <scope>IDENTIFICATION</scope>
    <source>
        <strain evidence="2">Mau12</strain>
        <tissue evidence="2">Whole Body</tissue>
    </source>
</reference>
<sequence length="224" mass="26250">MIVEIVDNPAALEHHYFNDHLNNAEMVLHRIEAYNVKLNTHMKRLKELLAKNRRLIAGLSYNEHSIKSLLENKAQDKQIERKSSKRRCHLRRTCKATDIREACWTQCKSHMEPEEKEQAQDVLEIQRKSQTSRIRSGKVCERQKGGRELSSYYELSEEIGFKVKCMLKLVERMDFKTATIAEVKTIRRRVLRAISSSQKTSSESEGVWSHLIHMSKNPYLPIFK</sequence>
<proteinExistence type="predicted"/>
<protein>
    <submittedName>
        <fullName evidence="2">Uncharacterized protein LOC117143577 isoform X2</fullName>
    </submittedName>
</protein>
<dbReference type="GeneID" id="117143577"/>
<evidence type="ECO:0000313" key="2">
    <source>
        <dbReference type="RefSeq" id="XP_033164213.1"/>
    </source>
</evidence>